<reference evidence="2" key="1">
    <citation type="submission" date="2021-04" db="EMBL/GenBank/DDBJ databases">
        <authorList>
            <consortium name="Molecular Ecology Group"/>
        </authorList>
    </citation>
    <scope>NUCLEOTIDE SEQUENCE</scope>
</reference>
<evidence type="ECO:0000256" key="1">
    <source>
        <dbReference type="SAM" id="MobiDB-lite"/>
    </source>
</evidence>
<evidence type="ECO:0000313" key="2">
    <source>
        <dbReference type="EMBL" id="CAG5118397.1"/>
    </source>
</evidence>
<gene>
    <name evidence="2" type="ORF">CUNI_LOCUS3955</name>
</gene>
<dbReference type="AlphaFoldDB" id="A0A8S3YMJ4"/>
<comment type="caution">
    <text evidence="2">The sequence shown here is derived from an EMBL/GenBank/DDBJ whole genome shotgun (WGS) entry which is preliminary data.</text>
</comment>
<name>A0A8S3YMJ4_9EUPU</name>
<organism evidence="2 3">
    <name type="scientific">Candidula unifasciata</name>
    <dbReference type="NCBI Taxonomy" id="100452"/>
    <lineage>
        <taxon>Eukaryota</taxon>
        <taxon>Metazoa</taxon>
        <taxon>Spiralia</taxon>
        <taxon>Lophotrochozoa</taxon>
        <taxon>Mollusca</taxon>
        <taxon>Gastropoda</taxon>
        <taxon>Heterobranchia</taxon>
        <taxon>Euthyneura</taxon>
        <taxon>Panpulmonata</taxon>
        <taxon>Eupulmonata</taxon>
        <taxon>Stylommatophora</taxon>
        <taxon>Helicina</taxon>
        <taxon>Helicoidea</taxon>
        <taxon>Geomitridae</taxon>
        <taxon>Candidula</taxon>
    </lineage>
</organism>
<sequence length="172" mass="19260">MMKGLEQIVSASACVLGTKSPNSCKQVPYEVYDDARSRITWGIDEVLNNNFTSGGVTNVNLRYMTDFPYDFTRCLRMLQTFCQDVPVVNNNGTHDNSSDQDPTDSYIKETNTDLSTDVPLRNTGPAFYLLNTVDDGRGDRIWGKVGYITASGERDLKTVLWPGKSLTRRSLE</sequence>
<protein>
    <submittedName>
        <fullName evidence="2">Uncharacterized protein</fullName>
    </submittedName>
</protein>
<accession>A0A8S3YMJ4</accession>
<feature type="region of interest" description="Disordered" evidence="1">
    <location>
        <begin position="91"/>
        <end position="110"/>
    </location>
</feature>
<dbReference type="Proteomes" id="UP000678393">
    <property type="component" value="Unassembled WGS sequence"/>
</dbReference>
<dbReference type="EMBL" id="CAJHNH020000547">
    <property type="protein sequence ID" value="CAG5118397.1"/>
    <property type="molecule type" value="Genomic_DNA"/>
</dbReference>
<proteinExistence type="predicted"/>
<keyword evidence="3" id="KW-1185">Reference proteome</keyword>
<evidence type="ECO:0000313" key="3">
    <source>
        <dbReference type="Proteomes" id="UP000678393"/>
    </source>
</evidence>
<dbReference type="OrthoDB" id="6208051at2759"/>